<dbReference type="EMBL" id="JAHLJV010000069">
    <property type="protein sequence ID" value="KAK1579238.1"/>
    <property type="molecule type" value="Genomic_DNA"/>
</dbReference>
<dbReference type="RefSeq" id="XP_060410389.1">
    <property type="nucleotide sequence ID" value="XM_060560278.1"/>
</dbReference>
<dbReference type="GeneID" id="85444518"/>
<protein>
    <submittedName>
        <fullName evidence="2">Uncharacterized protein</fullName>
    </submittedName>
</protein>
<dbReference type="Proteomes" id="UP001230504">
    <property type="component" value="Unassembled WGS sequence"/>
</dbReference>
<evidence type="ECO:0000313" key="2">
    <source>
        <dbReference type="EMBL" id="KAK1579238.1"/>
    </source>
</evidence>
<comment type="caution">
    <text evidence="2">The sequence shown here is derived from an EMBL/GenBank/DDBJ whole genome shotgun (WGS) entry which is preliminary data.</text>
</comment>
<proteinExistence type="predicted"/>
<name>A0AAD8PSK2_9PEZI</name>
<gene>
    <name evidence="2" type="ORF">LY79DRAFT_582680</name>
</gene>
<evidence type="ECO:0000256" key="1">
    <source>
        <dbReference type="SAM" id="MobiDB-lite"/>
    </source>
</evidence>
<feature type="compositionally biased region" description="Basic residues" evidence="1">
    <location>
        <begin position="119"/>
        <end position="128"/>
    </location>
</feature>
<accession>A0AAD8PSK2</accession>
<sequence>MPAKAALPVPGIAATEAEIKLAFAVLKFMRRPNTTAVYDGIAVEAGSASGDSVRHGVRKAADKHGWFSQAPAEDPASGPATPRPKKAATPRKKKIAEVDEEDEAGTAAAGQRDEEGTPKTKRARKAKSKDKAVAAAVVTEEETSGGEKENKDGAAAAPTPVSEEE</sequence>
<evidence type="ECO:0000313" key="3">
    <source>
        <dbReference type="Proteomes" id="UP001230504"/>
    </source>
</evidence>
<dbReference type="AlphaFoldDB" id="A0AAD8PSK2"/>
<reference evidence="2" key="1">
    <citation type="submission" date="2021-06" db="EMBL/GenBank/DDBJ databases">
        <title>Comparative genomics, transcriptomics and evolutionary studies reveal genomic signatures of adaptation to plant cell wall in hemibiotrophic fungi.</title>
        <authorList>
            <consortium name="DOE Joint Genome Institute"/>
            <person name="Baroncelli R."/>
            <person name="Diaz J.F."/>
            <person name="Benocci T."/>
            <person name="Peng M."/>
            <person name="Battaglia E."/>
            <person name="Haridas S."/>
            <person name="Andreopoulos W."/>
            <person name="Labutti K."/>
            <person name="Pangilinan J."/>
            <person name="Floch G.L."/>
            <person name="Makela M.R."/>
            <person name="Henrissat B."/>
            <person name="Grigoriev I.V."/>
            <person name="Crouch J.A."/>
            <person name="De Vries R.P."/>
            <person name="Sukno S.A."/>
            <person name="Thon M.R."/>
        </authorList>
    </citation>
    <scope>NUCLEOTIDE SEQUENCE</scope>
    <source>
        <strain evidence="2">CBS 125086</strain>
    </source>
</reference>
<organism evidence="2 3">
    <name type="scientific">Colletotrichum navitas</name>
    <dbReference type="NCBI Taxonomy" id="681940"/>
    <lineage>
        <taxon>Eukaryota</taxon>
        <taxon>Fungi</taxon>
        <taxon>Dikarya</taxon>
        <taxon>Ascomycota</taxon>
        <taxon>Pezizomycotina</taxon>
        <taxon>Sordariomycetes</taxon>
        <taxon>Hypocreomycetidae</taxon>
        <taxon>Glomerellales</taxon>
        <taxon>Glomerellaceae</taxon>
        <taxon>Colletotrichum</taxon>
        <taxon>Colletotrichum graminicola species complex</taxon>
    </lineage>
</organism>
<feature type="region of interest" description="Disordered" evidence="1">
    <location>
        <begin position="45"/>
        <end position="165"/>
    </location>
</feature>
<feature type="compositionally biased region" description="Basic residues" evidence="1">
    <location>
        <begin position="83"/>
        <end position="94"/>
    </location>
</feature>
<keyword evidence="3" id="KW-1185">Reference proteome</keyword>